<dbReference type="RefSeq" id="WP_203895735.1">
    <property type="nucleotide sequence ID" value="NZ_BOOH01000074.1"/>
</dbReference>
<evidence type="ECO:0000313" key="3">
    <source>
        <dbReference type="Proteomes" id="UP000616724"/>
    </source>
</evidence>
<gene>
    <name evidence="2" type="ORF">Plo01_77720</name>
</gene>
<keyword evidence="1" id="KW-0732">Signal</keyword>
<name>A0A8J3S0D1_9ACTN</name>
<dbReference type="Proteomes" id="UP000616724">
    <property type="component" value="Unassembled WGS sequence"/>
</dbReference>
<reference evidence="2 3" key="1">
    <citation type="submission" date="2021-01" db="EMBL/GenBank/DDBJ databases">
        <title>Whole genome shotgun sequence of Planobispora longispora NBRC 13918.</title>
        <authorList>
            <person name="Komaki H."/>
            <person name="Tamura T."/>
        </authorList>
    </citation>
    <scope>NUCLEOTIDE SEQUENCE [LARGE SCALE GENOMIC DNA]</scope>
    <source>
        <strain evidence="2 3">NBRC 13918</strain>
    </source>
</reference>
<evidence type="ECO:0008006" key="4">
    <source>
        <dbReference type="Google" id="ProtNLM"/>
    </source>
</evidence>
<evidence type="ECO:0000256" key="1">
    <source>
        <dbReference type="SAM" id="SignalP"/>
    </source>
</evidence>
<comment type="caution">
    <text evidence="2">The sequence shown here is derived from an EMBL/GenBank/DDBJ whole genome shotgun (WGS) entry which is preliminary data.</text>
</comment>
<dbReference type="AlphaFoldDB" id="A0A8J3S0D1"/>
<accession>A0A8J3S0D1</accession>
<feature type="signal peptide" evidence="1">
    <location>
        <begin position="1"/>
        <end position="23"/>
    </location>
</feature>
<dbReference type="EMBL" id="BOOH01000074">
    <property type="protein sequence ID" value="GIH81343.1"/>
    <property type="molecule type" value="Genomic_DNA"/>
</dbReference>
<sequence length="140" mass="15380">MPLVRRRTTAVLAGLFLALPTLALTGPSALADTNCGSWPGNGIAHHDVKTRTITHGGRTVKVALVNQRLSDHSFAAVRSGYRSGDQTWVDRSYDGGSTWTQCGPFNSKFSNDLNNYRNSMRACVRFNGESFCTGWYYDEG</sequence>
<proteinExistence type="predicted"/>
<feature type="chain" id="PRO_5039731965" description="Secreted protein" evidence="1">
    <location>
        <begin position="24"/>
        <end position="140"/>
    </location>
</feature>
<organism evidence="2 3">
    <name type="scientific">Planobispora longispora</name>
    <dbReference type="NCBI Taxonomy" id="28887"/>
    <lineage>
        <taxon>Bacteria</taxon>
        <taxon>Bacillati</taxon>
        <taxon>Actinomycetota</taxon>
        <taxon>Actinomycetes</taxon>
        <taxon>Streptosporangiales</taxon>
        <taxon>Streptosporangiaceae</taxon>
        <taxon>Planobispora</taxon>
    </lineage>
</organism>
<protein>
    <recommendedName>
        <fullName evidence="4">Secreted protein</fullName>
    </recommendedName>
</protein>
<keyword evidence="3" id="KW-1185">Reference proteome</keyword>
<evidence type="ECO:0000313" key="2">
    <source>
        <dbReference type="EMBL" id="GIH81343.1"/>
    </source>
</evidence>